<name>A0A9P5AN93_9HYPO</name>
<feature type="region of interest" description="Disordered" evidence="1">
    <location>
        <begin position="48"/>
        <end position="126"/>
    </location>
</feature>
<keyword evidence="2" id="KW-0732">Signal</keyword>
<evidence type="ECO:0000256" key="2">
    <source>
        <dbReference type="SAM" id="SignalP"/>
    </source>
</evidence>
<proteinExistence type="predicted"/>
<dbReference type="Proteomes" id="UP000730481">
    <property type="component" value="Unassembled WGS sequence"/>
</dbReference>
<sequence length="149" mass="14781">MKPSTALAFASFLATVVAKTIETPSKCLTTTTLPTATLYACGSDIPTDVGIFPTGTPQPPVSGIAEPGSDTEQSGSSGASNPSGGSTNNAIPSDAPASQHDSTDGASDGGTHKDGRPESDSNPGVLTVSGSARFNLDMVLLGLVGLAFI</sequence>
<dbReference type="EMBL" id="PVQB02000182">
    <property type="protein sequence ID" value="KAF4341701.1"/>
    <property type="molecule type" value="Genomic_DNA"/>
</dbReference>
<evidence type="ECO:0000313" key="4">
    <source>
        <dbReference type="Proteomes" id="UP000730481"/>
    </source>
</evidence>
<evidence type="ECO:0000256" key="1">
    <source>
        <dbReference type="SAM" id="MobiDB-lite"/>
    </source>
</evidence>
<reference evidence="3" key="2">
    <citation type="submission" date="2020-02" db="EMBL/GenBank/DDBJ databases">
        <title>Identification and distribution of gene clusters putatively required for synthesis of sphingolipid metabolism inhibitors in phylogenetically diverse species of the filamentous fungus Fusarium.</title>
        <authorList>
            <person name="Kim H.-S."/>
            <person name="Busman M."/>
            <person name="Brown D.W."/>
            <person name="Divon H."/>
            <person name="Uhlig S."/>
            <person name="Proctor R.H."/>
        </authorList>
    </citation>
    <scope>NUCLEOTIDE SEQUENCE</scope>
    <source>
        <strain evidence="3">NRRL 25174</strain>
    </source>
</reference>
<feature type="compositionally biased region" description="Basic and acidic residues" evidence="1">
    <location>
        <begin position="110"/>
        <end position="119"/>
    </location>
</feature>
<dbReference type="AlphaFoldDB" id="A0A9P5AN93"/>
<keyword evidence="4" id="KW-1185">Reference proteome</keyword>
<feature type="chain" id="PRO_5040250837" evidence="2">
    <location>
        <begin position="19"/>
        <end position="149"/>
    </location>
</feature>
<organism evidence="3 4">
    <name type="scientific">Fusarium beomiforme</name>
    <dbReference type="NCBI Taxonomy" id="44412"/>
    <lineage>
        <taxon>Eukaryota</taxon>
        <taxon>Fungi</taxon>
        <taxon>Dikarya</taxon>
        <taxon>Ascomycota</taxon>
        <taxon>Pezizomycotina</taxon>
        <taxon>Sordariomycetes</taxon>
        <taxon>Hypocreomycetidae</taxon>
        <taxon>Hypocreales</taxon>
        <taxon>Nectriaceae</taxon>
        <taxon>Fusarium</taxon>
        <taxon>Fusarium burgessii species complex</taxon>
    </lineage>
</organism>
<accession>A0A9P5AN93</accession>
<evidence type="ECO:0000313" key="3">
    <source>
        <dbReference type="EMBL" id="KAF4341701.1"/>
    </source>
</evidence>
<comment type="caution">
    <text evidence="3">The sequence shown here is derived from an EMBL/GenBank/DDBJ whole genome shotgun (WGS) entry which is preliminary data.</text>
</comment>
<reference evidence="3" key="1">
    <citation type="journal article" date="2017" name="Mycologia">
        <title>Fusarium algeriense, sp. nov., a novel toxigenic crown rot pathogen of durum wheat from Algeria is nested in the Fusarium burgessii species complex.</title>
        <authorList>
            <person name="Laraba I."/>
            <person name="Keddad A."/>
            <person name="Boureghda H."/>
            <person name="Abdallah N."/>
            <person name="Vaughan M.M."/>
            <person name="Proctor R.H."/>
            <person name="Busman M."/>
            <person name="O'Donnell K."/>
        </authorList>
    </citation>
    <scope>NUCLEOTIDE SEQUENCE</scope>
    <source>
        <strain evidence="3">NRRL 25174</strain>
    </source>
</reference>
<feature type="compositionally biased region" description="Low complexity" evidence="1">
    <location>
        <begin position="74"/>
        <end position="86"/>
    </location>
</feature>
<protein>
    <submittedName>
        <fullName evidence="3">Uncharacterized protein</fullName>
    </submittedName>
</protein>
<gene>
    <name evidence="3" type="ORF">FBEOM_4374</name>
</gene>
<feature type="signal peptide" evidence="2">
    <location>
        <begin position="1"/>
        <end position="18"/>
    </location>
</feature>